<dbReference type="RefSeq" id="WP_268637363.1">
    <property type="nucleotide sequence ID" value="NZ_JAMDLZ010000017.1"/>
</dbReference>
<protein>
    <recommendedName>
        <fullName evidence="3">BppU N-terminal domain-containing protein</fullName>
    </recommendedName>
</protein>
<accession>A0ABT4EP26</accession>
<evidence type="ECO:0000313" key="1">
    <source>
        <dbReference type="EMBL" id="MCY9547283.1"/>
    </source>
</evidence>
<evidence type="ECO:0000313" key="2">
    <source>
        <dbReference type="Proteomes" id="UP001527052"/>
    </source>
</evidence>
<dbReference type="Proteomes" id="UP001527052">
    <property type="component" value="Unassembled WGS sequence"/>
</dbReference>
<gene>
    <name evidence="1" type="ORF">M5W82_09975</name>
</gene>
<reference evidence="1 2" key="1">
    <citation type="submission" date="2022-05" db="EMBL/GenBank/DDBJ databases">
        <title>Genome Sequencing of Bee-Associated Microbes.</title>
        <authorList>
            <person name="Dunlap C."/>
        </authorList>
    </citation>
    <scope>NUCLEOTIDE SEQUENCE [LARGE SCALE GENOMIC DNA]</scope>
    <source>
        <strain evidence="1 2">NRRL BD-083</strain>
    </source>
</reference>
<organism evidence="1 2">
    <name type="scientific">Lysinibacillus xylanilyticus</name>
    <dbReference type="NCBI Taxonomy" id="582475"/>
    <lineage>
        <taxon>Bacteria</taxon>
        <taxon>Bacillati</taxon>
        <taxon>Bacillota</taxon>
        <taxon>Bacilli</taxon>
        <taxon>Bacillales</taxon>
        <taxon>Bacillaceae</taxon>
        <taxon>Lysinibacillus</taxon>
    </lineage>
</organism>
<name>A0ABT4EP26_9BACI</name>
<dbReference type="SUPFAM" id="SSF50998">
    <property type="entry name" value="Quinoprotein alcohol dehydrogenase-like"/>
    <property type="match status" value="1"/>
</dbReference>
<keyword evidence="2" id="KW-1185">Reference proteome</keyword>
<proteinExistence type="predicted"/>
<sequence>MAITSGFHNSVNGDRKYNAEFFALFFGTLIANGVFPNPSTGLQVTANSNMTTSVKAGKGWINGYFIVNDGDYVLKHDNADGVLKRIDRVVMKLNHVKREIEVLIKKGTFASSPVAPALQRDADAYELALADVLIANGATQITQANITDQRLDKTVCGIVHGTVDQVDTTTIFNQYQAWFKEITGSTAIEIKAWQTQQKQEFDEWFATIQGILEGDVAANLAAKIVDLERKVDSKFMETDKAITAVDTALKTHTKDDSGHVRFIGNATGSDGMNCRTDLAPVDLVNGKLVPRKGHAFRFYKVDTTNQGPCTFSIVSDTLPGNPGSAMYQILNGRGKALKGGELAKDSIITLAFNGSAFILQGEGGGYYQGDIIKAQDLVNRKYLATNSIDPVDINDSSKASSFLHSEIATVNGVEYAFAWSFTYDVGSKFHCWEVLTGKLLWAVSPSSGYSYHTRIIVYNDKLYVGVFGKDDTVGLNGYGLEILNPINGARIALVGGTVPSSYADRAADICLWDNGSTKEVLLLTSNYNNGYVWIARFNPNSGSFLGVSSNLGGNHTDGIPHKMQTVGDYIFLASSKSMYQHKGSSFNYTGKVPFTYEYQLLGLAANNAGGISVIHVYGVVYVYSTSLALLSSIGVTGNEGSGLSIKGDLMCYATKTSVHMYRLASDAKTASFIETIFAPCNVSNITTIENVGFSENAVIPPLYGTKSVAQVLSKTLKIQR</sequence>
<dbReference type="InterPro" id="IPR011047">
    <property type="entry name" value="Quinoprotein_ADH-like_sf"/>
</dbReference>
<evidence type="ECO:0008006" key="3">
    <source>
        <dbReference type="Google" id="ProtNLM"/>
    </source>
</evidence>
<dbReference type="EMBL" id="JAMDLZ010000017">
    <property type="protein sequence ID" value="MCY9547283.1"/>
    <property type="molecule type" value="Genomic_DNA"/>
</dbReference>
<comment type="caution">
    <text evidence="1">The sequence shown here is derived from an EMBL/GenBank/DDBJ whole genome shotgun (WGS) entry which is preliminary data.</text>
</comment>